<accession>A0A7H9BGD2</accession>
<evidence type="ECO:0000313" key="2">
    <source>
        <dbReference type="EMBL" id="QLG87657.1"/>
    </source>
</evidence>
<name>A0A7H9BGD2_9NEIS</name>
<gene>
    <name evidence="2" type="ORF">HQ393_04975</name>
</gene>
<proteinExistence type="predicted"/>
<dbReference type="AlphaFoldDB" id="A0A7H9BGD2"/>
<dbReference type="RefSeq" id="WP_179357738.1">
    <property type="nucleotide sequence ID" value="NZ_CP058627.1"/>
</dbReference>
<feature type="region of interest" description="Disordered" evidence="1">
    <location>
        <begin position="156"/>
        <end position="189"/>
    </location>
</feature>
<sequence>MNAPSTEFAQPLAAAWVERIFMRLHGRFGNPFLDKFRAGQLASDGEDIGVKNAKMVWGEELAGLSADDLRLGLTAKFNFPPSCDEFLAACRPASTLNVDALLYVAIDCMSARRSRMPENWPDARTFWAAVNIGNDLLLLPAEKLKSRWAASYQRAEDRANDPIPPAVKPESSLPAPGKTTISREEAAKRTETLSAAAKVGRPAATMYTRWAHDIAEKPEGLPMVTLEKAVKAFVAWGQQIPERLVAHVCERGLQKLLPEGV</sequence>
<evidence type="ECO:0000256" key="1">
    <source>
        <dbReference type="SAM" id="MobiDB-lite"/>
    </source>
</evidence>
<organism evidence="2 3">
    <name type="scientific">Chitinibacter bivalviorum</name>
    <dbReference type="NCBI Taxonomy" id="2739434"/>
    <lineage>
        <taxon>Bacteria</taxon>
        <taxon>Pseudomonadati</taxon>
        <taxon>Pseudomonadota</taxon>
        <taxon>Betaproteobacteria</taxon>
        <taxon>Neisseriales</taxon>
        <taxon>Chitinibacteraceae</taxon>
        <taxon>Chitinibacter</taxon>
    </lineage>
</organism>
<keyword evidence="3" id="KW-1185">Reference proteome</keyword>
<protein>
    <submittedName>
        <fullName evidence="2">Uncharacterized protein</fullName>
    </submittedName>
</protein>
<evidence type="ECO:0000313" key="3">
    <source>
        <dbReference type="Proteomes" id="UP000509597"/>
    </source>
</evidence>
<dbReference type="Proteomes" id="UP000509597">
    <property type="component" value="Chromosome"/>
</dbReference>
<reference evidence="2 3" key="1">
    <citation type="submission" date="2020-07" db="EMBL/GenBank/DDBJ databases">
        <title>Complete genome sequence of Chitinibacter sp. 2T18.</title>
        <authorList>
            <person name="Bae J.-W."/>
            <person name="Choi J.-W."/>
        </authorList>
    </citation>
    <scope>NUCLEOTIDE SEQUENCE [LARGE SCALE GENOMIC DNA]</scope>
    <source>
        <strain evidence="2 3">2T18</strain>
    </source>
</reference>
<dbReference type="EMBL" id="CP058627">
    <property type="protein sequence ID" value="QLG87657.1"/>
    <property type="molecule type" value="Genomic_DNA"/>
</dbReference>
<dbReference type="KEGG" id="chiz:HQ393_04975"/>